<keyword evidence="2" id="KW-1185">Reference proteome</keyword>
<organism evidence="1 2">
    <name type="scientific">Anaerobacillus alkalilacustris</name>
    <dbReference type="NCBI Taxonomy" id="393763"/>
    <lineage>
        <taxon>Bacteria</taxon>
        <taxon>Bacillati</taxon>
        <taxon>Bacillota</taxon>
        <taxon>Bacilli</taxon>
        <taxon>Bacillales</taxon>
        <taxon>Bacillaceae</taxon>
        <taxon>Anaerobacillus</taxon>
    </lineage>
</organism>
<comment type="caution">
    <text evidence="1">The sequence shown here is derived from an EMBL/GenBank/DDBJ whole genome shotgun (WGS) entry which is preliminary data.</text>
</comment>
<name>A0A1S2LQ93_9BACI</name>
<gene>
    <name evidence="1" type="ORF">BKP37_08520</name>
</gene>
<evidence type="ECO:0000313" key="2">
    <source>
        <dbReference type="Proteomes" id="UP000179524"/>
    </source>
</evidence>
<reference evidence="1 2" key="1">
    <citation type="submission" date="2016-10" db="EMBL/GenBank/DDBJ databases">
        <title>Draft genome sequences of four alkaliphilic bacteria belonging to the Anaerobacillus genus.</title>
        <authorList>
            <person name="Bassil N.M."/>
            <person name="Lloyd J.R."/>
        </authorList>
    </citation>
    <scope>NUCLEOTIDE SEQUENCE [LARGE SCALE GENOMIC DNA]</scope>
    <source>
        <strain evidence="1 2">DSM 18345</strain>
    </source>
</reference>
<protein>
    <submittedName>
        <fullName evidence="1">Uncharacterized protein</fullName>
    </submittedName>
</protein>
<proteinExistence type="predicted"/>
<dbReference type="EMBL" id="MLQR01000020">
    <property type="protein sequence ID" value="OIJ14380.1"/>
    <property type="molecule type" value="Genomic_DNA"/>
</dbReference>
<dbReference type="AlphaFoldDB" id="A0A1S2LQ93"/>
<accession>A0A1S2LQ93</accession>
<dbReference type="Proteomes" id="UP000179524">
    <property type="component" value="Unassembled WGS sequence"/>
</dbReference>
<sequence>MFQCPYLKSMSEKSTMVEKYGIKTFKPWCVRVKVRIIKINNITGKKMIGIKGGYSKVRIIMTAIEIKILKQRIK</sequence>
<evidence type="ECO:0000313" key="1">
    <source>
        <dbReference type="EMBL" id="OIJ14380.1"/>
    </source>
</evidence>